<reference evidence="2 3" key="1">
    <citation type="submission" date="2024-08" db="EMBL/GenBank/DDBJ databases">
        <title>Genome mining of Saccharopolyspora cebuensis PGLac3 from Nigerian medicinal plant.</title>
        <authorList>
            <person name="Ezeobiora C.E."/>
            <person name="Igbokwe N.H."/>
            <person name="Amin D.H."/>
            <person name="Mendie U.E."/>
        </authorList>
    </citation>
    <scope>NUCLEOTIDE SEQUENCE [LARGE SCALE GENOMIC DNA]</scope>
    <source>
        <strain evidence="2 3">PGLac3</strain>
    </source>
</reference>
<evidence type="ECO:0000313" key="3">
    <source>
        <dbReference type="Proteomes" id="UP001564626"/>
    </source>
</evidence>
<sequence length="205" mass="19346">MPEVVAPPVVVLDAAVPWLLVVPGSPVEVSVVGGGSVVSGGFDVEVSVGVVGSGSSEDGGGGGGTGGGRCGGRWPGGGSSPVGVRVGESEVVGGVVDDVVPAVVVLVPGGGGGGSCPDESAEVGTGREVAVGFSEKSGASPACVPGPAAIAAAVANTVEITMPEAAHSTRRFGLASGSSCRIASLGVLVVRTVQRAPGGSCRGPP</sequence>
<feature type="compositionally biased region" description="Gly residues" evidence="1">
    <location>
        <begin position="57"/>
        <end position="80"/>
    </location>
</feature>
<gene>
    <name evidence="2" type="ORF">AB8O55_24830</name>
</gene>
<feature type="region of interest" description="Disordered" evidence="1">
    <location>
        <begin position="53"/>
        <end position="82"/>
    </location>
</feature>
<dbReference type="RefSeq" id="WP_345355643.1">
    <property type="nucleotide sequence ID" value="NZ_BAABII010000001.1"/>
</dbReference>
<evidence type="ECO:0000313" key="2">
    <source>
        <dbReference type="EMBL" id="MEY8042644.1"/>
    </source>
</evidence>
<organism evidence="2 3">
    <name type="scientific">Saccharopolyspora cebuensis</name>
    <dbReference type="NCBI Taxonomy" id="418759"/>
    <lineage>
        <taxon>Bacteria</taxon>
        <taxon>Bacillati</taxon>
        <taxon>Actinomycetota</taxon>
        <taxon>Actinomycetes</taxon>
        <taxon>Pseudonocardiales</taxon>
        <taxon>Pseudonocardiaceae</taxon>
        <taxon>Saccharopolyspora</taxon>
    </lineage>
</organism>
<protein>
    <submittedName>
        <fullName evidence="2">Uncharacterized protein</fullName>
    </submittedName>
</protein>
<accession>A0ABV4CPI3</accession>
<dbReference type="Proteomes" id="UP001564626">
    <property type="component" value="Unassembled WGS sequence"/>
</dbReference>
<keyword evidence="3" id="KW-1185">Reference proteome</keyword>
<comment type="caution">
    <text evidence="2">The sequence shown here is derived from an EMBL/GenBank/DDBJ whole genome shotgun (WGS) entry which is preliminary data.</text>
</comment>
<evidence type="ECO:0000256" key="1">
    <source>
        <dbReference type="SAM" id="MobiDB-lite"/>
    </source>
</evidence>
<proteinExistence type="predicted"/>
<name>A0ABV4CPI3_9PSEU</name>
<dbReference type="EMBL" id="JBGEHV010000062">
    <property type="protein sequence ID" value="MEY8042644.1"/>
    <property type="molecule type" value="Genomic_DNA"/>
</dbReference>